<feature type="non-terminal residue" evidence="2">
    <location>
        <position position="528"/>
    </location>
</feature>
<feature type="region of interest" description="Disordered" evidence="1">
    <location>
        <begin position="1"/>
        <end position="26"/>
    </location>
</feature>
<dbReference type="Proteomes" id="UP001189429">
    <property type="component" value="Unassembled WGS sequence"/>
</dbReference>
<name>A0ABN9RSK4_9DINO</name>
<gene>
    <name evidence="2" type="ORF">PCOR1329_LOCUS22735</name>
</gene>
<dbReference type="EMBL" id="CAUYUJ010007628">
    <property type="protein sequence ID" value="CAK0821398.1"/>
    <property type="molecule type" value="Genomic_DNA"/>
</dbReference>
<comment type="caution">
    <text evidence="2">The sequence shown here is derived from an EMBL/GenBank/DDBJ whole genome shotgun (WGS) entry which is preliminary data.</text>
</comment>
<organism evidence="2 3">
    <name type="scientific">Prorocentrum cordatum</name>
    <dbReference type="NCBI Taxonomy" id="2364126"/>
    <lineage>
        <taxon>Eukaryota</taxon>
        <taxon>Sar</taxon>
        <taxon>Alveolata</taxon>
        <taxon>Dinophyceae</taxon>
        <taxon>Prorocentrales</taxon>
        <taxon>Prorocentraceae</taxon>
        <taxon>Prorocentrum</taxon>
    </lineage>
</organism>
<feature type="non-terminal residue" evidence="2">
    <location>
        <position position="1"/>
    </location>
</feature>
<proteinExistence type="predicted"/>
<protein>
    <submittedName>
        <fullName evidence="2">Uncharacterized protein</fullName>
    </submittedName>
</protein>
<keyword evidence="3" id="KW-1185">Reference proteome</keyword>
<evidence type="ECO:0000313" key="2">
    <source>
        <dbReference type="EMBL" id="CAK0821398.1"/>
    </source>
</evidence>
<feature type="compositionally biased region" description="Low complexity" evidence="1">
    <location>
        <begin position="1"/>
        <end position="10"/>
    </location>
</feature>
<accession>A0ABN9RSK4</accession>
<evidence type="ECO:0000256" key="1">
    <source>
        <dbReference type="SAM" id="MobiDB-lite"/>
    </source>
</evidence>
<sequence length="528" mass="55935">EPEPAQGLEEALPEPPPEPEPQDSVGHGWHSFTIYGSLAEGNPDGLPEFCIVIAVILEIVVSDPRLAAHRRSILHWLYMDDWIVQVPLPVACTLLEVIVGAAAARNLPLQLAKCAFHIPVLAGTRPENLPDAARALADRIQYSPDGPVLLGTEARGDLEVPLYAGAGGAIPQPTARRLDRARRLAEAVLEMVQLAPLASAKQAGLAPCGGVVAYALDCGAGVLPCSVLLPHVRVLDQHVLRAVAAAIDESVEALTEEEVEQTGLPDGVDAAVAEGVHDLLQERGISSLSGRGRPCALAGAAVADSLRPAAPERHLLSAYLHLCTHPVSRQAGSCWPKGPDTSPDAPGTICLNVKASTSEACGNLLDQDDDHAAPCECGPFRNLRHEGIADAYADIMAEIGGPVRRDVFARSSPSRPPRHGWTCGEFLSSQTVWWTSPFAAPCWTSTSGQLLGQPAAPRGPLRWRRPTGTHLLAAAARGRGRTRPSGGSASGRRDRLLGNSLRWWRAQLDAALMRGLAAQLISAWCGSP</sequence>
<evidence type="ECO:0000313" key="3">
    <source>
        <dbReference type="Proteomes" id="UP001189429"/>
    </source>
</evidence>
<reference evidence="2" key="1">
    <citation type="submission" date="2023-10" db="EMBL/GenBank/DDBJ databases">
        <authorList>
            <person name="Chen Y."/>
            <person name="Shah S."/>
            <person name="Dougan E. K."/>
            <person name="Thang M."/>
            <person name="Chan C."/>
        </authorList>
    </citation>
    <scope>NUCLEOTIDE SEQUENCE [LARGE SCALE GENOMIC DNA]</scope>
</reference>